<accession>A0A502FTE7</accession>
<comment type="subcellular location">
    <subcellularLocation>
        <location evidence="1">Cell membrane</location>
        <topology evidence="1">Multi-pass membrane protein</topology>
    </subcellularLocation>
</comment>
<dbReference type="Pfam" id="PF05231">
    <property type="entry name" value="MASE1"/>
    <property type="match status" value="1"/>
</dbReference>
<protein>
    <recommendedName>
        <fullName evidence="2">diguanylate cyclase</fullName>
        <ecNumber evidence="2">2.7.7.65</ecNumber>
    </recommendedName>
</protein>
<evidence type="ECO:0000256" key="5">
    <source>
        <dbReference type="ARBA" id="ARBA00022989"/>
    </source>
</evidence>
<evidence type="ECO:0000256" key="4">
    <source>
        <dbReference type="ARBA" id="ARBA00022692"/>
    </source>
</evidence>
<feature type="transmembrane region" description="Helical" evidence="8">
    <location>
        <begin position="274"/>
        <end position="292"/>
    </location>
</feature>
<dbReference type="OrthoDB" id="9812260at2"/>
<dbReference type="EC" id="2.7.7.65" evidence="2"/>
<dbReference type="InterPro" id="IPR001610">
    <property type="entry name" value="PAC"/>
</dbReference>
<feature type="domain" description="PAS" evidence="9">
    <location>
        <begin position="307"/>
        <end position="377"/>
    </location>
</feature>
<dbReference type="PROSITE" id="PS50887">
    <property type="entry name" value="GGDEF"/>
    <property type="match status" value="1"/>
</dbReference>
<feature type="transmembrane region" description="Helical" evidence="8">
    <location>
        <begin position="242"/>
        <end position="262"/>
    </location>
</feature>
<comment type="catalytic activity">
    <reaction evidence="7">
        <text>2 GTP = 3',3'-c-di-GMP + 2 diphosphate</text>
        <dbReference type="Rhea" id="RHEA:24898"/>
        <dbReference type="ChEBI" id="CHEBI:33019"/>
        <dbReference type="ChEBI" id="CHEBI:37565"/>
        <dbReference type="ChEBI" id="CHEBI:58805"/>
        <dbReference type="EC" id="2.7.7.65"/>
    </reaction>
</comment>
<dbReference type="NCBIfam" id="TIGR00229">
    <property type="entry name" value="sensory_box"/>
    <property type="match status" value="1"/>
</dbReference>
<dbReference type="PROSITE" id="PS50112">
    <property type="entry name" value="PAS"/>
    <property type="match status" value="1"/>
</dbReference>
<gene>
    <name evidence="12" type="ORF">EAH76_12410</name>
</gene>
<dbReference type="InterPro" id="IPR035965">
    <property type="entry name" value="PAS-like_dom_sf"/>
</dbReference>
<keyword evidence="13" id="KW-1185">Reference proteome</keyword>
<evidence type="ECO:0000259" key="10">
    <source>
        <dbReference type="PROSITE" id="PS50113"/>
    </source>
</evidence>
<keyword evidence="4 8" id="KW-0812">Transmembrane</keyword>
<dbReference type="InterPro" id="IPR000700">
    <property type="entry name" value="PAS-assoc_C"/>
</dbReference>
<dbReference type="AlphaFoldDB" id="A0A502FTE7"/>
<dbReference type="GO" id="GO:0052621">
    <property type="term" value="F:diguanylate cyclase activity"/>
    <property type="evidence" value="ECO:0007669"/>
    <property type="project" value="UniProtKB-EC"/>
</dbReference>
<dbReference type="InterPro" id="IPR013655">
    <property type="entry name" value="PAS_fold_3"/>
</dbReference>
<dbReference type="SMART" id="SM00091">
    <property type="entry name" value="PAS"/>
    <property type="match status" value="1"/>
</dbReference>
<dbReference type="Gene3D" id="3.30.450.20">
    <property type="entry name" value="PAS domain"/>
    <property type="match status" value="1"/>
</dbReference>
<dbReference type="SMART" id="SM00267">
    <property type="entry name" value="GGDEF"/>
    <property type="match status" value="1"/>
</dbReference>
<dbReference type="InterPro" id="IPR007895">
    <property type="entry name" value="MASE1"/>
</dbReference>
<reference evidence="12 13" key="1">
    <citation type="journal article" date="2019" name="Environ. Microbiol.">
        <title>Species interactions and distinct microbial communities in high Arctic permafrost affected cryosols are associated with the CH4 and CO2 gas fluxes.</title>
        <authorList>
            <person name="Altshuler I."/>
            <person name="Hamel J."/>
            <person name="Turney S."/>
            <person name="Magnuson E."/>
            <person name="Levesque R."/>
            <person name="Greer C."/>
            <person name="Whyte L.G."/>
        </authorList>
    </citation>
    <scope>NUCLEOTIDE SEQUENCE [LARGE SCALE GENOMIC DNA]</scope>
    <source>
        <strain evidence="12 13">E6.1</strain>
    </source>
</reference>
<evidence type="ECO:0000256" key="6">
    <source>
        <dbReference type="ARBA" id="ARBA00023136"/>
    </source>
</evidence>
<name>A0A502FTE7_9SPHN</name>
<dbReference type="CDD" id="cd01949">
    <property type="entry name" value="GGDEF"/>
    <property type="match status" value="1"/>
</dbReference>
<sequence length="597" mass="63403">MLAVFRVLYSSRSVLRAVLIGLLVFAASAVAIRFTRFGGGPACLWFATAILIVELVLRPARAWLWPTSAAMIGGIVATGLFGIGFGYAPLVTLCTIGEAILAAWLMRRGGGSGADLGSLRGVMVFIAVAGGIAPAVSGIGGAATIALATPTGFASNWLSWYLGHALGNLTLAPVALLALNGEMFAGIARMRWARKLEGVGLILATIVVTRLVFGQTTFPLLFVPLLPLMIAAFRFGRIGGAITIVILATIGAAFTIGGNGPVRMISGATHERVLFLQFYLATAVVMTLLIAAELNQRKRLMVALRASEARYRLIADGSTDVILTQTVAGEIDYASASILPLAGYHPTALIGVKAGTLVRPDDLPVVTKTHRDALSNPGATFMVEYCGLKADGSMLWCESHTRAVTDEDGSVVGTVSVIRDISRHKQLRDELSQAAQTDPLTGIVNRRAFDVALDQRLADVAAGRGIGVCAVLDLDFFKRVNDLHGHAAGDTVLCAFADVARRSLRADDLIARLGGEEFGLIIWNADVLEAKAICERLRREIADLSVATGFGDEVRFTFSGGLAPIRAGRSRQHVLRHADEALYRAKHAGRNRLELAS</sequence>
<keyword evidence="5 8" id="KW-1133">Transmembrane helix</keyword>
<dbReference type="GO" id="GO:0043709">
    <property type="term" value="P:cell adhesion involved in single-species biofilm formation"/>
    <property type="evidence" value="ECO:0007669"/>
    <property type="project" value="TreeGrafter"/>
</dbReference>
<feature type="domain" description="GGDEF" evidence="11">
    <location>
        <begin position="465"/>
        <end position="597"/>
    </location>
</feature>
<dbReference type="InterPro" id="IPR043128">
    <property type="entry name" value="Rev_trsase/Diguanyl_cyclase"/>
</dbReference>
<dbReference type="Pfam" id="PF08447">
    <property type="entry name" value="PAS_3"/>
    <property type="match status" value="1"/>
</dbReference>
<dbReference type="InterPro" id="IPR000160">
    <property type="entry name" value="GGDEF_dom"/>
</dbReference>
<evidence type="ECO:0000256" key="1">
    <source>
        <dbReference type="ARBA" id="ARBA00004651"/>
    </source>
</evidence>
<dbReference type="PANTHER" id="PTHR45138">
    <property type="entry name" value="REGULATORY COMPONENTS OF SENSORY TRANSDUCTION SYSTEM"/>
    <property type="match status" value="1"/>
</dbReference>
<evidence type="ECO:0000259" key="9">
    <source>
        <dbReference type="PROSITE" id="PS50112"/>
    </source>
</evidence>
<organism evidence="12 13">
    <name type="scientific">Sphingomonas glacialis</name>
    <dbReference type="NCBI Taxonomy" id="658225"/>
    <lineage>
        <taxon>Bacteria</taxon>
        <taxon>Pseudomonadati</taxon>
        <taxon>Pseudomonadota</taxon>
        <taxon>Alphaproteobacteria</taxon>
        <taxon>Sphingomonadales</taxon>
        <taxon>Sphingomonadaceae</taxon>
        <taxon>Sphingomonas</taxon>
    </lineage>
</organism>
<feature type="transmembrane region" description="Helical" evidence="8">
    <location>
        <begin position="160"/>
        <end position="180"/>
    </location>
</feature>
<dbReference type="Proteomes" id="UP000319931">
    <property type="component" value="Unassembled WGS sequence"/>
</dbReference>
<feature type="transmembrane region" description="Helical" evidence="8">
    <location>
        <begin position="192"/>
        <end position="212"/>
    </location>
</feature>
<evidence type="ECO:0000256" key="3">
    <source>
        <dbReference type="ARBA" id="ARBA00022475"/>
    </source>
</evidence>
<dbReference type="InterPro" id="IPR029787">
    <property type="entry name" value="Nucleotide_cyclase"/>
</dbReference>
<dbReference type="PANTHER" id="PTHR45138:SF9">
    <property type="entry name" value="DIGUANYLATE CYCLASE DGCM-RELATED"/>
    <property type="match status" value="1"/>
</dbReference>
<dbReference type="Pfam" id="PF00990">
    <property type="entry name" value="GGDEF"/>
    <property type="match status" value="1"/>
</dbReference>
<evidence type="ECO:0000256" key="2">
    <source>
        <dbReference type="ARBA" id="ARBA00012528"/>
    </source>
</evidence>
<proteinExistence type="predicted"/>
<feature type="transmembrane region" description="Helical" evidence="8">
    <location>
        <begin position="118"/>
        <end position="148"/>
    </location>
</feature>
<dbReference type="NCBIfam" id="TIGR00254">
    <property type="entry name" value="GGDEF"/>
    <property type="match status" value="1"/>
</dbReference>
<feature type="transmembrane region" description="Helical" evidence="8">
    <location>
        <begin position="87"/>
        <end position="106"/>
    </location>
</feature>
<dbReference type="CDD" id="cd00130">
    <property type="entry name" value="PAS"/>
    <property type="match status" value="1"/>
</dbReference>
<dbReference type="Gene3D" id="3.30.70.270">
    <property type="match status" value="1"/>
</dbReference>
<dbReference type="SUPFAM" id="SSF55073">
    <property type="entry name" value="Nucleotide cyclase"/>
    <property type="match status" value="1"/>
</dbReference>
<evidence type="ECO:0000313" key="13">
    <source>
        <dbReference type="Proteomes" id="UP000319931"/>
    </source>
</evidence>
<dbReference type="PROSITE" id="PS50113">
    <property type="entry name" value="PAC"/>
    <property type="match status" value="1"/>
</dbReference>
<dbReference type="InterPro" id="IPR000014">
    <property type="entry name" value="PAS"/>
</dbReference>
<keyword evidence="6 8" id="KW-0472">Membrane</keyword>
<feature type="domain" description="PAC" evidence="10">
    <location>
        <begin position="381"/>
        <end position="433"/>
    </location>
</feature>
<feature type="transmembrane region" description="Helical" evidence="8">
    <location>
        <begin position="62"/>
        <end position="81"/>
    </location>
</feature>
<keyword evidence="3" id="KW-1003">Cell membrane</keyword>
<feature type="transmembrane region" description="Helical" evidence="8">
    <location>
        <begin position="14"/>
        <end position="32"/>
    </location>
</feature>
<dbReference type="InterPro" id="IPR050469">
    <property type="entry name" value="Diguanylate_Cyclase"/>
</dbReference>
<dbReference type="EMBL" id="RCZC01000003">
    <property type="protein sequence ID" value="TPG52680.1"/>
    <property type="molecule type" value="Genomic_DNA"/>
</dbReference>
<evidence type="ECO:0000313" key="12">
    <source>
        <dbReference type="EMBL" id="TPG52680.1"/>
    </source>
</evidence>
<evidence type="ECO:0000256" key="8">
    <source>
        <dbReference type="SAM" id="Phobius"/>
    </source>
</evidence>
<evidence type="ECO:0000256" key="7">
    <source>
        <dbReference type="ARBA" id="ARBA00034247"/>
    </source>
</evidence>
<dbReference type="GO" id="GO:1902201">
    <property type="term" value="P:negative regulation of bacterial-type flagellum-dependent cell motility"/>
    <property type="evidence" value="ECO:0007669"/>
    <property type="project" value="TreeGrafter"/>
</dbReference>
<dbReference type="GO" id="GO:0005886">
    <property type="term" value="C:plasma membrane"/>
    <property type="evidence" value="ECO:0007669"/>
    <property type="project" value="UniProtKB-SubCell"/>
</dbReference>
<dbReference type="SUPFAM" id="SSF55785">
    <property type="entry name" value="PYP-like sensor domain (PAS domain)"/>
    <property type="match status" value="1"/>
</dbReference>
<dbReference type="SMART" id="SM00086">
    <property type="entry name" value="PAC"/>
    <property type="match status" value="1"/>
</dbReference>
<evidence type="ECO:0000259" key="11">
    <source>
        <dbReference type="PROSITE" id="PS50887"/>
    </source>
</evidence>
<feature type="transmembrane region" description="Helical" evidence="8">
    <location>
        <begin position="38"/>
        <end position="57"/>
    </location>
</feature>
<comment type="caution">
    <text evidence="12">The sequence shown here is derived from an EMBL/GenBank/DDBJ whole genome shotgun (WGS) entry which is preliminary data.</text>
</comment>
<dbReference type="FunFam" id="3.30.70.270:FF:000001">
    <property type="entry name" value="Diguanylate cyclase domain protein"/>
    <property type="match status" value="1"/>
</dbReference>